<dbReference type="EMBL" id="PQFF01000112">
    <property type="protein sequence ID" value="RHZ81493.1"/>
    <property type="molecule type" value="Genomic_DNA"/>
</dbReference>
<reference evidence="1 2" key="1">
    <citation type="submission" date="2018-08" db="EMBL/GenBank/DDBJ databases">
        <title>Genome and evolution of the arbuscular mycorrhizal fungus Diversispora epigaea (formerly Glomus versiforme) and its bacterial endosymbionts.</title>
        <authorList>
            <person name="Sun X."/>
            <person name="Fei Z."/>
            <person name="Harrison M."/>
        </authorList>
    </citation>
    <scope>NUCLEOTIDE SEQUENCE [LARGE SCALE GENOMIC DNA]</scope>
    <source>
        <strain evidence="1 2">IT104</strain>
    </source>
</reference>
<sequence>MSMISNINSNDFKLSQILNLIELTNWRDLEYDIWAGYIANNEKTITIQSILWSKYNDDEFQTYIPEIVTDTENTWVRTTLRIKDLNVKKGGEL</sequence>
<dbReference type="Proteomes" id="UP000266861">
    <property type="component" value="Unassembled WGS sequence"/>
</dbReference>
<dbReference type="OrthoDB" id="2439971at2759"/>
<keyword evidence="2" id="KW-1185">Reference proteome</keyword>
<evidence type="ECO:0000313" key="2">
    <source>
        <dbReference type="Proteomes" id="UP000266861"/>
    </source>
</evidence>
<accession>A0A397J923</accession>
<protein>
    <submittedName>
        <fullName evidence="1">Uncharacterized protein</fullName>
    </submittedName>
</protein>
<dbReference type="AlphaFoldDB" id="A0A397J923"/>
<proteinExistence type="predicted"/>
<evidence type="ECO:0000313" key="1">
    <source>
        <dbReference type="EMBL" id="RHZ81493.1"/>
    </source>
</evidence>
<comment type="caution">
    <text evidence="1">The sequence shown here is derived from an EMBL/GenBank/DDBJ whole genome shotgun (WGS) entry which is preliminary data.</text>
</comment>
<organism evidence="1 2">
    <name type="scientific">Diversispora epigaea</name>
    <dbReference type="NCBI Taxonomy" id="1348612"/>
    <lineage>
        <taxon>Eukaryota</taxon>
        <taxon>Fungi</taxon>
        <taxon>Fungi incertae sedis</taxon>
        <taxon>Mucoromycota</taxon>
        <taxon>Glomeromycotina</taxon>
        <taxon>Glomeromycetes</taxon>
        <taxon>Diversisporales</taxon>
        <taxon>Diversisporaceae</taxon>
        <taxon>Diversispora</taxon>
    </lineage>
</organism>
<name>A0A397J923_9GLOM</name>
<gene>
    <name evidence="1" type="ORF">Glove_120g242</name>
</gene>